<keyword evidence="5 8" id="KW-0812">Transmembrane</keyword>
<evidence type="ECO:0000256" key="3">
    <source>
        <dbReference type="ARBA" id="ARBA00022448"/>
    </source>
</evidence>
<feature type="transmembrane region" description="Helical" evidence="8">
    <location>
        <begin position="268"/>
        <end position="293"/>
    </location>
</feature>
<evidence type="ECO:0000256" key="1">
    <source>
        <dbReference type="ARBA" id="ARBA00004141"/>
    </source>
</evidence>
<sequence>MIEKGKISTLQMAIVMYLMVGGTSILIIPSITAEKAGRDMWVTPMIASLSGFLLVWVAWKLFQLFPNQSIIGLSEKILSRPMGKILSFILLFFLMHNAGLIIREYGEFIVGAFLPRTPLVVAMGSIVLVCAFAVRGGIEVIARSTEIFIPIIITFSLIMTILVIPELDVKNILPLMENGWKPLVEGSVVPHIWFADFVLLTFLLPLLNNHKKALSRGMISVFALMITMVISSLICLFVMGTLTANLVFPLYSVGRYISIAEFLEHLDAVVLAIWVGAGFIQISMWLYVIVLGTAQWLRLSDYRPLVFPIGWVLTLLGLWVAPSLQDEVRFFSTSLAPYCFLILGAYPILLLCVGLLRKRLSTGKKKAQ</sequence>
<evidence type="ECO:0000313" key="10">
    <source>
        <dbReference type="Proteomes" id="UP001596022"/>
    </source>
</evidence>
<feature type="transmembrane region" description="Helical" evidence="8">
    <location>
        <begin position="335"/>
        <end position="356"/>
    </location>
</feature>
<keyword evidence="4" id="KW-0309">Germination</keyword>
<evidence type="ECO:0000256" key="6">
    <source>
        <dbReference type="ARBA" id="ARBA00022989"/>
    </source>
</evidence>
<feature type="transmembrane region" description="Helical" evidence="8">
    <location>
        <begin position="305"/>
        <end position="323"/>
    </location>
</feature>
<reference evidence="10" key="1">
    <citation type="journal article" date="2019" name="Int. J. Syst. Evol. Microbiol.">
        <title>The Global Catalogue of Microorganisms (GCM) 10K type strain sequencing project: providing services to taxonomists for standard genome sequencing and annotation.</title>
        <authorList>
            <consortium name="The Broad Institute Genomics Platform"/>
            <consortium name="The Broad Institute Genome Sequencing Center for Infectious Disease"/>
            <person name="Wu L."/>
            <person name="Ma J."/>
        </authorList>
    </citation>
    <scope>NUCLEOTIDE SEQUENCE [LARGE SCALE GENOMIC DNA]</scope>
    <source>
        <strain evidence="10">CGMCC 1.16306</strain>
    </source>
</reference>
<feature type="transmembrane region" description="Helical" evidence="8">
    <location>
        <begin position="12"/>
        <end position="33"/>
    </location>
</feature>
<evidence type="ECO:0000256" key="7">
    <source>
        <dbReference type="ARBA" id="ARBA00023136"/>
    </source>
</evidence>
<feature type="transmembrane region" description="Helical" evidence="8">
    <location>
        <begin position="219"/>
        <end position="248"/>
    </location>
</feature>
<gene>
    <name evidence="9" type="ORF">ACFO4N_17785</name>
</gene>
<organism evidence="9 10">
    <name type="scientific">Camelliibacillus cellulosilyticus</name>
    <dbReference type="NCBI Taxonomy" id="2174486"/>
    <lineage>
        <taxon>Bacteria</taxon>
        <taxon>Bacillati</taxon>
        <taxon>Bacillota</taxon>
        <taxon>Bacilli</taxon>
        <taxon>Bacillales</taxon>
        <taxon>Sporolactobacillaceae</taxon>
        <taxon>Camelliibacillus</taxon>
    </lineage>
</organism>
<evidence type="ECO:0000256" key="5">
    <source>
        <dbReference type="ARBA" id="ARBA00022692"/>
    </source>
</evidence>
<dbReference type="Proteomes" id="UP001596022">
    <property type="component" value="Unassembled WGS sequence"/>
</dbReference>
<feature type="transmembrane region" description="Helical" evidence="8">
    <location>
        <begin position="45"/>
        <end position="65"/>
    </location>
</feature>
<comment type="caution">
    <text evidence="9">The sequence shown here is derived from an EMBL/GenBank/DDBJ whole genome shotgun (WGS) entry which is preliminary data.</text>
</comment>
<name>A0ABV9GQS5_9BACL</name>
<dbReference type="EMBL" id="JBHSFW010000026">
    <property type="protein sequence ID" value="MFC4620546.1"/>
    <property type="molecule type" value="Genomic_DNA"/>
</dbReference>
<dbReference type="NCBIfam" id="TIGR00912">
    <property type="entry name" value="2A0309"/>
    <property type="match status" value="1"/>
</dbReference>
<dbReference type="PANTHER" id="PTHR34975">
    <property type="entry name" value="SPORE GERMINATION PROTEIN A2"/>
    <property type="match status" value="1"/>
</dbReference>
<dbReference type="PANTHER" id="PTHR34975:SF2">
    <property type="entry name" value="SPORE GERMINATION PROTEIN A2"/>
    <property type="match status" value="1"/>
</dbReference>
<evidence type="ECO:0000313" key="9">
    <source>
        <dbReference type="EMBL" id="MFC4620546.1"/>
    </source>
</evidence>
<protein>
    <submittedName>
        <fullName evidence="9">Endospore germination permease</fullName>
    </submittedName>
</protein>
<keyword evidence="6 8" id="KW-1133">Transmembrane helix</keyword>
<comment type="similarity">
    <text evidence="2">Belongs to the amino acid-polyamine-organocation (APC) superfamily. Spore germination protein (SGP) (TC 2.A.3.9) family.</text>
</comment>
<dbReference type="Pfam" id="PF03845">
    <property type="entry name" value="Spore_permease"/>
    <property type="match status" value="1"/>
</dbReference>
<dbReference type="InterPro" id="IPR004761">
    <property type="entry name" value="Spore_GerAB"/>
</dbReference>
<feature type="transmembrane region" description="Helical" evidence="8">
    <location>
        <begin position="108"/>
        <end position="135"/>
    </location>
</feature>
<feature type="transmembrane region" description="Helical" evidence="8">
    <location>
        <begin position="85"/>
        <end position="102"/>
    </location>
</feature>
<keyword evidence="3" id="KW-0813">Transport</keyword>
<feature type="transmembrane region" description="Helical" evidence="8">
    <location>
        <begin position="147"/>
        <end position="167"/>
    </location>
</feature>
<keyword evidence="7 8" id="KW-0472">Membrane</keyword>
<feature type="transmembrane region" description="Helical" evidence="8">
    <location>
        <begin position="187"/>
        <end position="207"/>
    </location>
</feature>
<evidence type="ECO:0000256" key="2">
    <source>
        <dbReference type="ARBA" id="ARBA00007998"/>
    </source>
</evidence>
<evidence type="ECO:0000256" key="8">
    <source>
        <dbReference type="SAM" id="Phobius"/>
    </source>
</evidence>
<keyword evidence="10" id="KW-1185">Reference proteome</keyword>
<proteinExistence type="inferred from homology"/>
<comment type="subcellular location">
    <subcellularLocation>
        <location evidence="1">Membrane</location>
        <topology evidence="1">Multi-pass membrane protein</topology>
    </subcellularLocation>
</comment>
<accession>A0ABV9GQS5</accession>
<dbReference type="RefSeq" id="WP_376847657.1">
    <property type="nucleotide sequence ID" value="NZ_JBHSFW010000026.1"/>
</dbReference>
<evidence type="ECO:0000256" key="4">
    <source>
        <dbReference type="ARBA" id="ARBA00022544"/>
    </source>
</evidence>